<evidence type="ECO:0000259" key="2">
    <source>
        <dbReference type="Pfam" id="PF14613"/>
    </source>
</evidence>
<feature type="domain" description="HAM1-like C-terminal" evidence="2">
    <location>
        <begin position="617"/>
        <end position="778"/>
    </location>
</feature>
<dbReference type="InterPro" id="IPR027842">
    <property type="entry name" value="HAM1-like_C"/>
</dbReference>
<organism evidence="4 5">
    <name type="scientific">Geosmithia morbida</name>
    <dbReference type="NCBI Taxonomy" id="1094350"/>
    <lineage>
        <taxon>Eukaryota</taxon>
        <taxon>Fungi</taxon>
        <taxon>Dikarya</taxon>
        <taxon>Ascomycota</taxon>
        <taxon>Pezizomycotina</taxon>
        <taxon>Sordariomycetes</taxon>
        <taxon>Hypocreomycetidae</taxon>
        <taxon>Hypocreales</taxon>
        <taxon>Bionectriaceae</taxon>
        <taxon>Geosmithia</taxon>
    </lineage>
</organism>
<name>A0A9P5D1E5_9HYPO</name>
<keyword evidence="5" id="KW-1185">Reference proteome</keyword>
<comment type="caution">
    <text evidence="4">The sequence shown here is derived from an EMBL/GenBank/DDBJ whole genome shotgun (WGS) entry which is preliminary data.</text>
</comment>
<feature type="region of interest" description="Disordered" evidence="1">
    <location>
        <begin position="788"/>
        <end position="812"/>
    </location>
</feature>
<dbReference type="InterPro" id="IPR045967">
    <property type="entry name" value="HAM1-like_N"/>
</dbReference>
<dbReference type="RefSeq" id="XP_035319028.1">
    <property type="nucleotide sequence ID" value="XM_035465153.1"/>
</dbReference>
<dbReference type="Gene3D" id="3.15.10.10">
    <property type="entry name" value="Bactericidal permeability-increasing protein, domain 1"/>
    <property type="match status" value="1"/>
</dbReference>
<dbReference type="AlphaFoldDB" id="A0A9P5D1E5"/>
<dbReference type="Pfam" id="PF19343">
    <property type="entry name" value="HAM1_N"/>
    <property type="match status" value="1"/>
</dbReference>
<feature type="compositionally biased region" description="Basic and acidic residues" evidence="1">
    <location>
        <begin position="256"/>
        <end position="274"/>
    </location>
</feature>
<evidence type="ECO:0000259" key="3">
    <source>
        <dbReference type="Pfam" id="PF19343"/>
    </source>
</evidence>
<dbReference type="OrthoDB" id="19394at2759"/>
<feature type="domain" description="HAM1-like N-terminal" evidence="3">
    <location>
        <begin position="4"/>
        <end position="605"/>
    </location>
</feature>
<protein>
    <submittedName>
        <fullName evidence="4">Uncharacterized protein</fullName>
    </submittedName>
</protein>
<accession>A0A9P5D1E5</accession>
<evidence type="ECO:0000313" key="4">
    <source>
        <dbReference type="EMBL" id="KAF4120376.1"/>
    </source>
</evidence>
<reference evidence="4" key="1">
    <citation type="submission" date="2020-03" db="EMBL/GenBank/DDBJ databases">
        <title>Site-based positive gene gene selection in Geosmithia morbida across the United States reveals a broad range of putative effectors and factors for local host and environmental adapation.</title>
        <authorList>
            <person name="Onufrak A."/>
            <person name="Murdoch R.W."/>
            <person name="Gazis R."/>
            <person name="Huff M."/>
            <person name="Staton M."/>
            <person name="Klingeman W."/>
            <person name="Hadziabdic D."/>
        </authorList>
    </citation>
    <scope>NUCLEOTIDE SEQUENCE</scope>
    <source>
        <strain evidence="4">1262</strain>
    </source>
</reference>
<dbReference type="Pfam" id="PF14613">
    <property type="entry name" value="HAM1_C"/>
    <property type="match status" value="1"/>
</dbReference>
<dbReference type="PANTHER" id="PTHR31138">
    <property type="entry name" value="CHROMOSOME 19, WHOLE GENOME SHOTGUN SEQUENCE"/>
    <property type="match status" value="1"/>
</dbReference>
<feature type="compositionally biased region" description="Basic and acidic residues" evidence="1">
    <location>
        <begin position="211"/>
        <end position="224"/>
    </location>
</feature>
<gene>
    <name evidence="4" type="ORF">GMORB2_3177</name>
</gene>
<evidence type="ECO:0000256" key="1">
    <source>
        <dbReference type="SAM" id="MobiDB-lite"/>
    </source>
</evidence>
<dbReference type="PANTHER" id="PTHR31138:SF1">
    <property type="entry name" value="PDZ DOMAIN-CONTAINING PROTEIN"/>
    <property type="match status" value="1"/>
</dbReference>
<dbReference type="Proteomes" id="UP000749293">
    <property type="component" value="Unassembled WGS sequence"/>
</dbReference>
<evidence type="ECO:0000313" key="5">
    <source>
        <dbReference type="Proteomes" id="UP000749293"/>
    </source>
</evidence>
<dbReference type="EMBL" id="JAANYQ010000017">
    <property type="protein sequence ID" value="KAF4120376.1"/>
    <property type="molecule type" value="Genomic_DNA"/>
</dbReference>
<feature type="region of interest" description="Disordered" evidence="1">
    <location>
        <begin position="211"/>
        <end position="274"/>
    </location>
</feature>
<sequence>MPVDVNRPTDTKLKEADINRKLQIYGIINAFQHGKAPSNEQIDVALNSFLQSKILGKPHEKLSADGKTLVNDTRDVVEKAKDLLLTKNEGNLLQDFIWQTRGYDYKSVKGPESTLKRDDAKRDGQEALQGLRTLGTLLVTNGQFRKLLKDSTVLLRDVAADGATSAAGRARPKDDALAQLDQAAADNTWHEAPNLSKEAWKAKKDKYYASKPKEDASDVAKDVKSSAANNDSAEKAADDAAKKSKNKFGNRLSPEAQEKLKKRHEEYRQRAKDYYNKKMPAERRDQIVFRLKKMILECQQHPDYSQAIQTLLKLAENYGNHGSAMGKSVGGSAGQARNGFAAAEADLRTLLERSANGTSTSDLWESISQIYKAARKDDELSGWFKNVDTYIRRCLLEDGYVLEKSSKEDGDALYEKGKYLLREKYRSQFDRVVEEVKFLGGQFDKDPQNKAFAVSVQKLFNDLGQGEDGKSAFKPHLVKDLTEVIIPGIFENVAYIPIPRIEYSDPQFDAVIENLVLESDNFAPNVFELASDNHWRWGRKKLGSSNRNMIDIKVSGIQMDLRDVSYHIKRKQGFPSITDTGVFDLILPGNGFSFRIKASTADKKDTQHFFKVDNVDVDFKSLQFKVKQSKYKLLFSLFKPIALRAMRPAIKKAVESAIKDQCNELDAFLHKVKQESDKSTLSDKKDEAPSNKYKRYYETFQKMMTEKKEKAAKEKEGKTSDKKVNIAMTMEDSIFPDVRLPSGISTKATEYKDLARKGDKWESPVFSVGKAQKSSKLPSAPRIERKSRAALGGGASNGASNGARNGGGYTSSLDPGSNGANYINGTANNKYAQDATNGVTNGAKNGASAINAL</sequence>
<dbReference type="GeneID" id="55969405"/>
<proteinExistence type="predicted"/>
<feature type="compositionally biased region" description="Basic and acidic residues" evidence="1">
    <location>
        <begin position="232"/>
        <end position="242"/>
    </location>
</feature>